<dbReference type="Proteomes" id="UP000196368">
    <property type="component" value="Unassembled WGS sequence"/>
</dbReference>
<dbReference type="OrthoDB" id="9795402at2"/>
<reference evidence="3" key="1">
    <citation type="submission" date="2017-04" db="EMBL/GenBank/DDBJ databases">
        <title>Function of individual gut microbiota members based on whole genome sequencing of pure cultures obtained from chicken caecum.</title>
        <authorList>
            <person name="Medvecky M."/>
            <person name="Cejkova D."/>
            <person name="Polansky O."/>
            <person name="Karasova D."/>
            <person name="Kubasova T."/>
            <person name="Cizek A."/>
            <person name="Rychlik I."/>
        </authorList>
    </citation>
    <scope>NUCLEOTIDE SEQUENCE [LARGE SCALE GENOMIC DNA]</scope>
    <source>
        <strain evidence="3">An273</strain>
    </source>
</reference>
<dbReference type="EMBL" id="NFJD01000004">
    <property type="protein sequence ID" value="OUO56363.1"/>
    <property type="molecule type" value="Genomic_DNA"/>
</dbReference>
<evidence type="ECO:0000313" key="3">
    <source>
        <dbReference type="Proteomes" id="UP000196368"/>
    </source>
</evidence>
<dbReference type="InterPro" id="IPR002725">
    <property type="entry name" value="YgjP-like_metallopeptidase"/>
</dbReference>
<comment type="caution">
    <text evidence="2">The sequence shown here is derived from an EMBL/GenBank/DDBJ whole genome shotgun (WGS) entry which is preliminary data.</text>
</comment>
<dbReference type="AlphaFoldDB" id="A0A1Y4DAY4"/>
<organism evidence="2 3">
    <name type="scientific">Candidatus Avelusimicrobium gallicola</name>
    <dbReference type="NCBI Taxonomy" id="2562704"/>
    <lineage>
        <taxon>Bacteria</taxon>
        <taxon>Pseudomonadati</taxon>
        <taxon>Elusimicrobiota</taxon>
        <taxon>Elusimicrobia</taxon>
        <taxon>Elusimicrobiales</taxon>
        <taxon>Elusimicrobiaceae</taxon>
        <taxon>Candidatus Avelusimicrobium</taxon>
    </lineage>
</organism>
<name>A0A1Y4DAY4_9BACT</name>
<proteinExistence type="predicted"/>
<dbReference type="PANTHER" id="PTHR30399:SF1">
    <property type="entry name" value="UTP PYROPHOSPHATASE"/>
    <property type="match status" value="1"/>
</dbReference>
<dbReference type="InterPro" id="IPR053136">
    <property type="entry name" value="UTP_pyrophosphatase-like"/>
</dbReference>
<feature type="domain" description="YgjP-like metallopeptidase" evidence="1">
    <location>
        <begin position="71"/>
        <end position="218"/>
    </location>
</feature>
<dbReference type="CDD" id="cd07344">
    <property type="entry name" value="M48_yhfN_like"/>
    <property type="match status" value="1"/>
</dbReference>
<evidence type="ECO:0000259" key="1">
    <source>
        <dbReference type="Pfam" id="PF01863"/>
    </source>
</evidence>
<accession>A0A1Y4DAY4</accession>
<protein>
    <recommendedName>
        <fullName evidence="1">YgjP-like metallopeptidase domain-containing protein</fullName>
    </recommendedName>
</protein>
<evidence type="ECO:0000313" key="2">
    <source>
        <dbReference type="EMBL" id="OUO56363.1"/>
    </source>
</evidence>
<keyword evidence="3" id="KW-1185">Reference proteome</keyword>
<dbReference type="Pfam" id="PF01863">
    <property type="entry name" value="YgjP-like"/>
    <property type="match status" value="1"/>
</dbReference>
<dbReference type="Gene3D" id="3.30.2010.10">
    <property type="entry name" value="Metalloproteases ('zincins'), catalytic domain"/>
    <property type="match status" value="1"/>
</dbReference>
<dbReference type="PANTHER" id="PTHR30399">
    <property type="entry name" value="UNCHARACTERIZED PROTEIN YGJP"/>
    <property type="match status" value="1"/>
</dbReference>
<gene>
    <name evidence="2" type="ORF">B5F75_06775</name>
</gene>
<sequence length="246" mass="28628">MVHRTPPKVYVHCIKFNRFLYNIYMADTQSVISDVKLFIERLKKELPEVFGQPDAKPGAASVQTPSDTDNKVLYNGDLFEARMYVTPDQEEGVAFDGTIFHIYLHSKDSDPSALVTEWLRNKANETLKAKTKEWAEKIGVEFNNIVIKDQKTCWASCSGKKNINYSYRIIKMPLAVQDYLMVHELCHLVHMNHGQEYWQLVAQFSPDYKSHRRWLNENKGSIFAEVELTYREEPQEDARLKDETTT</sequence>